<name>A0A0L0DA68_THETB</name>
<feature type="compositionally biased region" description="Basic and acidic residues" evidence="1">
    <location>
        <begin position="21"/>
        <end position="31"/>
    </location>
</feature>
<protein>
    <submittedName>
        <fullName evidence="2">Uncharacterized protein</fullName>
    </submittedName>
</protein>
<sequence length="107" mass="11490">MSESEGLPVARKKQMVVEREKLQKLHDKIPPEGETMDIEKAAGAGPATGSEAAGATPMGKLDGARKGESAIAADKKKRRASARKAVSRKNRSRAGRTSRKSKRGFVF</sequence>
<proteinExistence type="predicted"/>
<keyword evidence="3" id="KW-1185">Reference proteome</keyword>
<organism evidence="2 3">
    <name type="scientific">Thecamonas trahens ATCC 50062</name>
    <dbReference type="NCBI Taxonomy" id="461836"/>
    <lineage>
        <taxon>Eukaryota</taxon>
        <taxon>Apusozoa</taxon>
        <taxon>Apusomonadida</taxon>
        <taxon>Apusomonadidae</taxon>
        <taxon>Thecamonas</taxon>
    </lineage>
</organism>
<evidence type="ECO:0000313" key="3">
    <source>
        <dbReference type="Proteomes" id="UP000054408"/>
    </source>
</evidence>
<dbReference type="AlphaFoldDB" id="A0A0L0DA68"/>
<dbReference type="EMBL" id="GL349450">
    <property type="protein sequence ID" value="KNC48188.1"/>
    <property type="molecule type" value="Genomic_DNA"/>
</dbReference>
<accession>A0A0L0DA68</accession>
<reference evidence="2 3" key="1">
    <citation type="submission" date="2010-05" db="EMBL/GenBank/DDBJ databases">
        <title>The Genome Sequence of Thecamonas trahens ATCC 50062.</title>
        <authorList>
            <consortium name="The Broad Institute Genome Sequencing Platform"/>
            <person name="Russ C."/>
            <person name="Cuomo C."/>
            <person name="Shea T."/>
            <person name="Young S.K."/>
            <person name="Zeng Q."/>
            <person name="Koehrsen M."/>
            <person name="Haas B."/>
            <person name="Borodovsky M."/>
            <person name="Guigo R."/>
            <person name="Alvarado L."/>
            <person name="Berlin A."/>
            <person name="Bochicchio J."/>
            <person name="Borenstein D."/>
            <person name="Chapman S."/>
            <person name="Chen Z."/>
            <person name="Freedman E."/>
            <person name="Gellesch M."/>
            <person name="Goldberg J."/>
            <person name="Griggs A."/>
            <person name="Gujja S."/>
            <person name="Heilman E."/>
            <person name="Heiman D."/>
            <person name="Hepburn T."/>
            <person name="Howarth C."/>
            <person name="Jen D."/>
            <person name="Larson L."/>
            <person name="Mehta T."/>
            <person name="Park D."/>
            <person name="Pearson M."/>
            <person name="Roberts A."/>
            <person name="Saif S."/>
            <person name="Shenoy N."/>
            <person name="Sisk P."/>
            <person name="Stolte C."/>
            <person name="Sykes S."/>
            <person name="Thomson T."/>
            <person name="Walk T."/>
            <person name="White J."/>
            <person name="Yandava C."/>
            <person name="Burger G."/>
            <person name="Gray M.W."/>
            <person name="Holland P.W.H."/>
            <person name="King N."/>
            <person name="Lang F.B.F."/>
            <person name="Roger A.J."/>
            <person name="Ruiz-Trillo I."/>
            <person name="Lander E."/>
            <person name="Nusbaum C."/>
        </authorList>
    </citation>
    <scope>NUCLEOTIDE SEQUENCE [LARGE SCALE GENOMIC DNA]</scope>
    <source>
        <strain evidence="2 3">ATCC 50062</strain>
    </source>
</reference>
<dbReference type="RefSeq" id="XP_013758757.1">
    <property type="nucleotide sequence ID" value="XM_013903303.1"/>
</dbReference>
<evidence type="ECO:0000313" key="2">
    <source>
        <dbReference type="EMBL" id="KNC48188.1"/>
    </source>
</evidence>
<feature type="compositionally biased region" description="Basic residues" evidence="1">
    <location>
        <begin position="75"/>
        <end position="107"/>
    </location>
</feature>
<gene>
    <name evidence="2" type="ORF">AMSG_04417</name>
</gene>
<dbReference type="Proteomes" id="UP000054408">
    <property type="component" value="Unassembled WGS sequence"/>
</dbReference>
<evidence type="ECO:0000256" key="1">
    <source>
        <dbReference type="SAM" id="MobiDB-lite"/>
    </source>
</evidence>
<feature type="region of interest" description="Disordered" evidence="1">
    <location>
        <begin position="21"/>
        <end position="107"/>
    </location>
</feature>
<dbReference type="GeneID" id="25563960"/>